<name>A0A5S9IRM6_UABAM</name>
<reference evidence="1 2" key="1">
    <citation type="submission" date="2019-08" db="EMBL/GenBank/DDBJ databases">
        <title>Complete genome sequence of Candidatus Uab amorphum.</title>
        <authorList>
            <person name="Shiratori T."/>
            <person name="Suzuki S."/>
            <person name="Kakizawa Y."/>
            <person name="Ishida K."/>
        </authorList>
    </citation>
    <scope>NUCLEOTIDE SEQUENCE [LARGE SCALE GENOMIC DNA]</scope>
    <source>
        <strain evidence="1 2">SRT547</strain>
    </source>
</reference>
<organism evidence="1 2">
    <name type="scientific">Uabimicrobium amorphum</name>
    <dbReference type="NCBI Taxonomy" id="2596890"/>
    <lineage>
        <taxon>Bacteria</taxon>
        <taxon>Pseudomonadati</taxon>
        <taxon>Planctomycetota</taxon>
        <taxon>Candidatus Uabimicrobiia</taxon>
        <taxon>Candidatus Uabimicrobiales</taxon>
        <taxon>Candidatus Uabimicrobiaceae</taxon>
        <taxon>Candidatus Uabimicrobium</taxon>
    </lineage>
</organism>
<evidence type="ECO:0000313" key="2">
    <source>
        <dbReference type="Proteomes" id="UP000326354"/>
    </source>
</evidence>
<gene>
    <name evidence="1" type="ORF">UABAM_05020</name>
</gene>
<dbReference type="EMBL" id="AP019860">
    <property type="protein sequence ID" value="BBM86634.1"/>
    <property type="molecule type" value="Genomic_DNA"/>
</dbReference>
<keyword evidence="2" id="KW-1185">Reference proteome</keyword>
<dbReference type="Proteomes" id="UP000326354">
    <property type="component" value="Chromosome"/>
</dbReference>
<protein>
    <submittedName>
        <fullName evidence="1">Uncharacterized protein</fullName>
    </submittedName>
</protein>
<proteinExistence type="predicted"/>
<sequence length="387" mass="45617">MKCLHQGGNCKLTDILNIDGTILQDLLPCMDCDYLFDKGKLPRLGIHEKIFLFSLYLEQQKNLFGLSSYLSISNENFLSYKTKFPKRKFDIFKKLTTHKFITKEYIPSGYEIPKKQEYYIPHFEIVDEQLRKGYLYMTPDNVIVEKLDLHRFNKSLPKEMVIQPDRKSNIWHIICGHTNRLLFDVLVSLNPKYTVVTAYNYQNYASWYMTKHYSKKTFAKLTPFAIKLIEDQPLPFINTFLKTFGSQGYTDNAKDKIYKDFVSTDEIYKDFLRQLKYNNLTVTYMEEFSSLRNVSGAQIERFFSKVEKNELSSITRKMNHLNWDAFLKSVNRNPSNEYLTKKFKENCHNQLSTLVSQMQAAQDFTYHQQIVEKAQEVLKLLSSANAF</sequence>
<dbReference type="AlphaFoldDB" id="A0A5S9IRM6"/>
<evidence type="ECO:0000313" key="1">
    <source>
        <dbReference type="EMBL" id="BBM86634.1"/>
    </source>
</evidence>
<dbReference type="KEGG" id="uam:UABAM_05020"/>
<accession>A0A5S9IRM6</accession>